<keyword evidence="1" id="KW-0472">Membrane</keyword>
<feature type="transmembrane region" description="Helical" evidence="1">
    <location>
        <begin position="18"/>
        <end position="40"/>
    </location>
</feature>
<feature type="transmembrane region" description="Helical" evidence="1">
    <location>
        <begin position="60"/>
        <end position="82"/>
    </location>
</feature>
<protein>
    <submittedName>
        <fullName evidence="2">Uncharacterized protein</fullName>
    </submittedName>
</protein>
<proteinExistence type="predicted"/>
<gene>
    <name evidence="2" type="ORF">QBC40DRAFT_250740</name>
</gene>
<comment type="caution">
    <text evidence="2">The sequence shown here is derived from an EMBL/GenBank/DDBJ whole genome shotgun (WGS) entry which is preliminary data.</text>
</comment>
<sequence>MTGAISLKGMDLFMNRRMLLDLVLWYIVFFVMMVIMLMDYHVVRQKVSEIAGPSLQEQEWGFGQVMALSTWVPAVLDFAVILTGNLKALKYRLPLGVNIHFAEKDKDDLESTMEMGDISHGTGIQRWKTA</sequence>
<dbReference type="EMBL" id="MU863886">
    <property type="protein sequence ID" value="KAK4203896.1"/>
    <property type="molecule type" value="Genomic_DNA"/>
</dbReference>
<evidence type="ECO:0000313" key="2">
    <source>
        <dbReference type="EMBL" id="KAK4203896.1"/>
    </source>
</evidence>
<reference evidence="2" key="2">
    <citation type="submission" date="2023-05" db="EMBL/GenBank/DDBJ databases">
        <authorList>
            <consortium name="Lawrence Berkeley National Laboratory"/>
            <person name="Steindorff A."/>
            <person name="Hensen N."/>
            <person name="Bonometti L."/>
            <person name="Westerberg I."/>
            <person name="Brannstrom I.O."/>
            <person name="Guillou S."/>
            <person name="Cros-Aarteil S."/>
            <person name="Calhoun S."/>
            <person name="Haridas S."/>
            <person name="Kuo A."/>
            <person name="Mondo S."/>
            <person name="Pangilinan J."/>
            <person name="Riley R."/>
            <person name="Labutti K."/>
            <person name="Andreopoulos B."/>
            <person name="Lipzen A."/>
            <person name="Chen C."/>
            <person name="Yanf M."/>
            <person name="Daum C."/>
            <person name="Ng V."/>
            <person name="Clum A."/>
            <person name="Ohm R."/>
            <person name="Martin F."/>
            <person name="Silar P."/>
            <person name="Natvig D."/>
            <person name="Lalanne C."/>
            <person name="Gautier V."/>
            <person name="Ament-Velasquez S.L."/>
            <person name="Kruys A."/>
            <person name="Hutchinson M.I."/>
            <person name="Powell A.J."/>
            <person name="Barry K."/>
            <person name="Miller A.N."/>
            <person name="Grigoriev I.V."/>
            <person name="Debuchy R."/>
            <person name="Gladieux P."/>
            <person name="Thoren M.H."/>
            <person name="Johannesson H."/>
        </authorList>
    </citation>
    <scope>NUCLEOTIDE SEQUENCE</scope>
    <source>
        <strain evidence="2">CBS 315.58</strain>
    </source>
</reference>
<keyword evidence="1" id="KW-0812">Transmembrane</keyword>
<keyword evidence="3" id="KW-1185">Reference proteome</keyword>
<accession>A0AAN6XQJ8</accession>
<dbReference type="Proteomes" id="UP001303160">
    <property type="component" value="Unassembled WGS sequence"/>
</dbReference>
<dbReference type="AlphaFoldDB" id="A0AAN6XQJ8"/>
<name>A0AAN6XQJ8_9PEZI</name>
<reference evidence="2" key="1">
    <citation type="journal article" date="2023" name="Mol. Phylogenet. Evol.">
        <title>Genome-scale phylogeny and comparative genomics of the fungal order Sordariales.</title>
        <authorList>
            <person name="Hensen N."/>
            <person name="Bonometti L."/>
            <person name="Westerberg I."/>
            <person name="Brannstrom I.O."/>
            <person name="Guillou S."/>
            <person name="Cros-Aarteil S."/>
            <person name="Calhoun S."/>
            <person name="Haridas S."/>
            <person name="Kuo A."/>
            <person name="Mondo S."/>
            <person name="Pangilinan J."/>
            <person name="Riley R."/>
            <person name="LaButti K."/>
            <person name="Andreopoulos B."/>
            <person name="Lipzen A."/>
            <person name="Chen C."/>
            <person name="Yan M."/>
            <person name="Daum C."/>
            <person name="Ng V."/>
            <person name="Clum A."/>
            <person name="Steindorff A."/>
            <person name="Ohm R.A."/>
            <person name="Martin F."/>
            <person name="Silar P."/>
            <person name="Natvig D.O."/>
            <person name="Lalanne C."/>
            <person name="Gautier V."/>
            <person name="Ament-Velasquez S.L."/>
            <person name="Kruys A."/>
            <person name="Hutchinson M.I."/>
            <person name="Powell A.J."/>
            <person name="Barry K."/>
            <person name="Miller A.N."/>
            <person name="Grigoriev I.V."/>
            <person name="Debuchy R."/>
            <person name="Gladieux P."/>
            <person name="Hiltunen Thoren M."/>
            <person name="Johannesson H."/>
        </authorList>
    </citation>
    <scope>NUCLEOTIDE SEQUENCE</scope>
    <source>
        <strain evidence="2">CBS 315.58</strain>
    </source>
</reference>
<organism evidence="2 3">
    <name type="scientific">Triangularia verruculosa</name>
    <dbReference type="NCBI Taxonomy" id="2587418"/>
    <lineage>
        <taxon>Eukaryota</taxon>
        <taxon>Fungi</taxon>
        <taxon>Dikarya</taxon>
        <taxon>Ascomycota</taxon>
        <taxon>Pezizomycotina</taxon>
        <taxon>Sordariomycetes</taxon>
        <taxon>Sordariomycetidae</taxon>
        <taxon>Sordariales</taxon>
        <taxon>Podosporaceae</taxon>
        <taxon>Triangularia</taxon>
    </lineage>
</organism>
<evidence type="ECO:0000256" key="1">
    <source>
        <dbReference type="SAM" id="Phobius"/>
    </source>
</evidence>
<evidence type="ECO:0000313" key="3">
    <source>
        <dbReference type="Proteomes" id="UP001303160"/>
    </source>
</evidence>
<keyword evidence="1" id="KW-1133">Transmembrane helix</keyword>